<feature type="domain" description="Multidrug resistance protein MdtA-like barrel-sandwich hybrid" evidence="4">
    <location>
        <begin position="88"/>
        <end position="275"/>
    </location>
</feature>
<keyword evidence="3" id="KW-0472">Membrane</keyword>
<keyword evidence="3" id="KW-1133">Transmembrane helix</keyword>
<feature type="transmembrane region" description="Helical" evidence="3">
    <location>
        <begin position="54"/>
        <end position="71"/>
    </location>
</feature>
<dbReference type="InterPro" id="IPR058625">
    <property type="entry name" value="MdtA-like_BSH"/>
</dbReference>
<dbReference type="Gene3D" id="2.40.50.100">
    <property type="match status" value="1"/>
</dbReference>
<dbReference type="Gene3D" id="2.40.30.170">
    <property type="match status" value="1"/>
</dbReference>
<dbReference type="EMBL" id="VLKK01000004">
    <property type="protein sequence ID" value="TWH95023.1"/>
    <property type="molecule type" value="Genomic_DNA"/>
</dbReference>
<evidence type="ECO:0000256" key="2">
    <source>
        <dbReference type="SAM" id="MobiDB-lite"/>
    </source>
</evidence>
<gene>
    <name evidence="6" type="ORF">IQ35_01275</name>
</gene>
<dbReference type="InterPro" id="IPR058634">
    <property type="entry name" value="AaeA-lik-b-barrel"/>
</dbReference>
<evidence type="ECO:0000313" key="6">
    <source>
        <dbReference type="EMBL" id="TWH95023.1"/>
    </source>
</evidence>
<dbReference type="PANTHER" id="PTHR30386">
    <property type="entry name" value="MEMBRANE FUSION SUBUNIT OF EMRAB-TOLC MULTIDRUG EFFLUX PUMP"/>
    <property type="match status" value="1"/>
</dbReference>
<evidence type="ECO:0000313" key="7">
    <source>
        <dbReference type="Proteomes" id="UP000316624"/>
    </source>
</evidence>
<dbReference type="Pfam" id="PF25963">
    <property type="entry name" value="Beta-barrel_AAEA"/>
    <property type="match status" value="1"/>
</dbReference>
<dbReference type="AlphaFoldDB" id="A0A562KIF9"/>
<proteinExistence type="predicted"/>
<dbReference type="Gene3D" id="1.10.287.470">
    <property type="entry name" value="Helix hairpin bin"/>
    <property type="match status" value="1"/>
</dbReference>
<evidence type="ECO:0000256" key="3">
    <source>
        <dbReference type="SAM" id="Phobius"/>
    </source>
</evidence>
<feature type="domain" description="p-hydroxybenzoic acid efflux pump subunit AaeA-like beta-barrel" evidence="5">
    <location>
        <begin position="282"/>
        <end position="373"/>
    </location>
</feature>
<comment type="subcellular location">
    <subcellularLocation>
        <location evidence="1">Cell envelope</location>
    </subcellularLocation>
</comment>
<dbReference type="InterPro" id="IPR050739">
    <property type="entry name" value="MFP"/>
</dbReference>
<dbReference type="RefSeq" id="WP_242003298.1">
    <property type="nucleotide sequence ID" value="NZ_JACIIY010000002.1"/>
</dbReference>
<evidence type="ECO:0000259" key="4">
    <source>
        <dbReference type="Pfam" id="PF25917"/>
    </source>
</evidence>
<sequence length="393" mass="42319">MTESSYGLARPDKAGGHDALDDEGTRDGVVPADADAAPEPLAERPLKKRLRMPLLLLGVVVLLLGGLYFYLHGGRYEATDNASLQAAQVSVTANVSGQVISVEVRENQLARKGDVLFRLDPAPFQAAVDEAEAELATARTQIGSLRANYRQGQAEMAAAQARLTYAVGEAARQKELLAEGISSQAQYDQAVLAVRTARQGIETSSQQAQSVLASLSGKVDAPPDAQPAVQRAAAALKRARLNLGYTIVRAPQDGVVTRVNQLQVGDFVSASRPVFSLVGRHFWIEANFKENQLRYMRLGQPATVKIDAFPDREIKAHVASFSPGTGNSFALLPPENATGNWVKVVQRLPIELHFDEMPSDIPLHAGLSADVTVDTGHVRHLFGRDTPPAGRIR</sequence>
<dbReference type="SUPFAM" id="SSF111369">
    <property type="entry name" value="HlyD-like secretion proteins"/>
    <property type="match status" value="3"/>
</dbReference>
<feature type="compositionally biased region" description="Basic and acidic residues" evidence="2">
    <location>
        <begin position="10"/>
        <end position="26"/>
    </location>
</feature>
<comment type="caution">
    <text evidence="6">The sequence shown here is derived from an EMBL/GenBank/DDBJ whole genome shotgun (WGS) entry which is preliminary data.</text>
</comment>
<protein>
    <submittedName>
        <fullName evidence="6">Membrane fusion protein (Multidrug efflux system)</fullName>
    </submittedName>
</protein>
<evidence type="ECO:0000259" key="5">
    <source>
        <dbReference type="Pfam" id="PF25963"/>
    </source>
</evidence>
<evidence type="ECO:0000256" key="1">
    <source>
        <dbReference type="ARBA" id="ARBA00004196"/>
    </source>
</evidence>
<keyword evidence="7" id="KW-1185">Reference proteome</keyword>
<dbReference type="PANTHER" id="PTHR30386:SF19">
    <property type="entry name" value="MULTIDRUG EXPORT PROTEIN EMRA-RELATED"/>
    <property type="match status" value="1"/>
</dbReference>
<feature type="region of interest" description="Disordered" evidence="2">
    <location>
        <begin position="1"/>
        <end position="37"/>
    </location>
</feature>
<organism evidence="6 7">
    <name type="scientific">Sphingobium wenxiniae (strain DSM 21828 / CGMCC 1.7748 / JZ-1)</name>
    <dbReference type="NCBI Taxonomy" id="595605"/>
    <lineage>
        <taxon>Bacteria</taxon>
        <taxon>Pseudomonadati</taxon>
        <taxon>Pseudomonadota</taxon>
        <taxon>Alphaproteobacteria</taxon>
        <taxon>Sphingomonadales</taxon>
        <taxon>Sphingomonadaceae</taxon>
        <taxon>Sphingobium</taxon>
    </lineage>
</organism>
<dbReference type="Pfam" id="PF25917">
    <property type="entry name" value="BSH_RND"/>
    <property type="match status" value="1"/>
</dbReference>
<keyword evidence="3" id="KW-0812">Transmembrane</keyword>
<dbReference type="GO" id="GO:0030313">
    <property type="term" value="C:cell envelope"/>
    <property type="evidence" value="ECO:0007669"/>
    <property type="project" value="UniProtKB-SubCell"/>
</dbReference>
<name>A0A562KIF9_SPHWJ</name>
<accession>A0A562KIF9</accession>
<dbReference type="Proteomes" id="UP000316624">
    <property type="component" value="Unassembled WGS sequence"/>
</dbReference>
<reference evidence="6 7" key="1">
    <citation type="journal article" date="2015" name="Stand. Genomic Sci.">
        <title>Genomic Encyclopedia of Bacterial and Archaeal Type Strains, Phase III: the genomes of soil and plant-associated and newly described type strains.</title>
        <authorList>
            <person name="Whitman W.B."/>
            <person name="Woyke T."/>
            <person name="Klenk H.P."/>
            <person name="Zhou Y."/>
            <person name="Lilburn T.G."/>
            <person name="Beck B.J."/>
            <person name="De Vos P."/>
            <person name="Vandamme P."/>
            <person name="Eisen J.A."/>
            <person name="Garrity G."/>
            <person name="Hugenholtz P."/>
            <person name="Kyrpides N.C."/>
        </authorList>
    </citation>
    <scope>NUCLEOTIDE SEQUENCE [LARGE SCALE GENOMIC DNA]</scope>
    <source>
        <strain evidence="6 7">CGMCC 1.7748</strain>
    </source>
</reference>
<dbReference type="GO" id="GO:0055085">
    <property type="term" value="P:transmembrane transport"/>
    <property type="evidence" value="ECO:0007669"/>
    <property type="project" value="InterPro"/>
</dbReference>